<evidence type="ECO:0000313" key="2">
    <source>
        <dbReference type="Proteomes" id="UP000035331"/>
    </source>
</evidence>
<organism evidence="1 2">
    <name type="scientific">Methanosarcina barkeri CM1</name>
    <dbReference type="NCBI Taxonomy" id="796385"/>
    <lineage>
        <taxon>Archaea</taxon>
        <taxon>Methanobacteriati</taxon>
        <taxon>Methanobacteriota</taxon>
        <taxon>Stenosarchaea group</taxon>
        <taxon>Methanomicrobia</taxon>
        <taxon>Methanosarcinales</taxon>
        <taxon>Methanosarcinaceae</taxon>
        <taxon>Methanosarcina</taxon>
    </lineage>
</organism>
<reference evidence="1 2" key="2">
    <citation type="journal article" date="2015" name="Stand. Genomic Sci.">
        <title>The complete genome sequence of the rumen methanogen Methanosarcina barkeri CM1.</title>
        <authorList>
            <person name="Lambie S.C."/>
            <person name="Kelly W.J."/>
            <person name="Leahy S.C."/>
            <person name="Li D."/>
            <person name="Reilly K."/>
            <person name="McAllister T.A."/>
            <person name="Valle E.R."/>
            <person name="Attwood G.T."/>
            <person name="Altermann E."/>
        </authorList>
    </citation>
    <scope>NUCLEOTIDE SEQUENCE [LARGE SCALE GENOMIC DNA]</scope>
    <source>
        <strain evidence="1 2">CM1</strain>
    </source>
</reference>
<dbReference type="EMBL" id="CP008746">
    <property type="protein sequence ID" value="AKJ38587.1"/>
    <property type="molecule type" value="Genomic_DNA"/>
</dbReference>
<dbReference type="Proteomes" id="UP000035331">
    <property type="component" value="Chromosome"/>
</dbReference>
<dbReference type="GeneID" id="24885239"/>
<protein>
    <submittedName>
        <fullName evidence="1">Uncharacterized protein</fullName>
    </submittedName>
</protein>
<name>A0A0G3CHJ2_METBA</name>
<reference evidence="2" key="1">
    <citation type="submission" date="2014-06" db="EMBL/GenBank/DDBJ databases">
        <title>The complete genome sequence of Methanosarcina barkeri CM1.</title>
        <authorList>
            <consortium name="Pastoral Greenhouse Gas Research Consortium"/>
            <person name="Lambie S.C."/>
            <person name="Leahy S.C."/>
            <person name="Kelly W.J."/>
            <person name="Li D."/>
            <person name="Reilly K."/>
            <person name="Attwood G.T."/>
            <person name="Altermann E."/>
        </authorList>
    </citation>
    <scope>NUCLEOTIDE SEQUENCE [LARGE SCALE GENOMIC DNA]</scope>
    <source>
        <strain evidence="2">CM1</strain>
    </source>
</reference>
<accession>A0A0G3CHJ2</accession>
<evidence type="ECO:0000313" key="1">
    <source>
        <dbReference type="EMBL" id="AKJ38587.1"/>
    </source>
</evidence>
<dbReference type="PATRIC" id="fig|796385.3.peg.1931"/>
<dbReference type="RefSeq" id="WP_048176531.1">
    <property type="nucleotide sequence ID" value="NZ_CP008746.1"/>
</dbReference>
<proteinExistence type="predicted"/>
<dbReference type="AlphaFoldDB" id="A0A0G3CHJ2"/>
<sequence>MCAEKFSKEEKELLLNMGVDPQNCSGYQILCLPENFENGSKKNLYDADYTSDLSKILKQNGIKCANSYDLGIDSKTYERKCCDIHLGLIWVQDNLVVPILATAIYDWLISDWLKEKVKDKISEKEKVKKYAFQEKTIHVYIRFCKGKKIEYECDVKTLKERLEEDSKNLE</sequence>
<gene>
    <name evidence="1" type="ORF">MCM1_1547</name>
</gene>